<feature type="chain" id="PRO_5016748394" evidence="1">
    <location>
        <begin position="18"/>
        <end position="208"/>
    </location>
</feature>
<gene>
    <name evidence="3" type="ORF">NCTC13560_02241</name>
    <name evidence="2" type="ORF">SAMN05421682_11061</name>
</gene>
<evidence type="ECO:0000256" key="1">
    <source>
        <dbReference type="SAM" id="SignalP"/>
    </source>
</evidence>
<dbReference type="RefSeq" id="WP_076561585.1">
    <property type="nucleotide sequence ID" value="NZ_CP033929.1"/>
</dbReference>
<dbReference type="EMBL" id="FTMF01000010">
    <property type="protein sequence ID" value="SIQ92943.1"/>
    <property type="molecule type" value="Genomic_DNA"/>
</dbReference>
<sequence>MKKLILSSIFFSAIFNAQVGIATASPSRTLDVNGDLRVRTTTDKSTDSNYNKVIVADANGQLDAWDKNSLLATIQELAVENKKIVYFSNSPNIGSVMNCGKMEFRYETGPLPQMRLLTPANTTLYYTRILRANSNVNSFTTPNSVSSNLTAVFTTANNWITLDTVYTNNSLGEYYITYPGDTNLYRVTFLARNMNASNLFYTMVCEKF</sequence>
<evidence type="ECO:0000313" key="3">
    <source>
        <dbReference type="EMBL" id="SUX43856.1"/>
    </source>
</evidence>
<dbReference type="AlphaFoldDB" id="A0A381FB98"/>
<proteinExistence type="predicted"/>
<evidence type="ECO:0000313" key="4">
    <source>
        <dbReference type="Proteomes" id="UP000185725"/>
    </source>
</evidence>
<organism evidence="3 5">
    <name type="scientific">Chryseobacterium indoltheticum</name>
    <dbReference type="NCBI Taxonomy" id="254"/>
    <lineage>
        <taxon>Bacteria</taxon>
        <taxon>Pseudomonadati</taxon>
        <taxon>Bacteroidota</taxon>
        <taxon>Flavobacteriia</taxon>
        <taxon>Flavobacteriales</taxon>
        <taxon>Weeksellaceae</taxon>
        <taxon>Chryseobacterium group</taxon>
        <taxon>Chryseobacterium</taxon>
    </lineage>
</organism>
<dbReference type="KEGG" id="cil:EG358_08135"/>
<dbReference type="Proteomes" id="UP000185725">
    <property type="component" value="Unassembled WGS sequence"/>
</dbReference>
<keyword evidence="4" id="KW-1185">Reference proteome</keyword>
<reference evidence="3 5" key="2">
    <citation type="submission" date="2018-06" db="EMBL/GenBank/DDBJ databases">
        <authorList>
            <consortium name="Pathogen Informatics"/>
            <person name="Doyle S."/>
        </authorList>
    </citation>
    <scope>NUCLEOTIDE SEQUENCE [LARGE SCALE GENOMIC DNA]</scope>
    <source>
        <strain evidence="3 5">NCTC13560</strain>
    </source>
</reference>
<dbReference type="Proteomes" id="UP000255231">
    <property type="component" value="Unassembled WGS sequence"/>
</dbReference>
<dbReference type="OrthoDB" id="1251983at2"/>
<dbReference type="GeneID" id="303673665"/>
<keyword evidence="1" id="KW-0732">Signal</keyword>
<protein>
    <submittedName>
        <fullName evidence="3">Uncharacterized protein</fullName>
    </submittedName>
</protein>
<evidence type="ECO:0000313" key="5">
    <source>
        <dbReference type="Proteomes" id="UP000255231"/>
    </source>
</evidence>
<dbReference type="EMBL" id="UFVS01000001">
    <property type="protein sequence ID" value="SUX43856.1"/>
    <property type="molecule type" value="Genomic_DNA"/>
</dbReference>
<name>A0A381FB98_9FLAO</name>
<feature type="signal peptide" evidence="1">
    <location>
        <begin position="1"/>
        <end position="17"/>
    </location>
</feature>
<accession>A0A381FB98</accession>
<reference evidence="2 4" key="1">
    <citation type="submission" date="2017-01" db="EMBL/GenBank/DDBJ databases">
        <authorList>
            <person name="Varghese N."/>
            <person name="Submissions S."/>
        </authorList>
    </citation>
    <scope>NUCLEOTIDE SEQUENCE [LARGE SCALE GENOMIC DNA]</scope>
    <source>
        <strain evidence="2 4">ATCC 27950</strain>
    </source>
</reference>
<evidence type="ECO:0000313" key="2">
    <source>
        <dbReference type="EMBL" id="SIQ92943.1"/>
    </source>
</evidence>